<sequence length="392" mass="44020">MGNFRLLLFVVCLFILTSGNGSPGYEKIVTGASQPENYLHLLKAKRVGLVVNQTSCIGDTHLVDFLKKENIDIRKIFAPEHGFRGDSSAGEEVESGVDVKTGIAIISIYGKNKKPSAESLADIDVMVFDVQDVGCRFFTYISTLHYVIEACAENNVPLIVLDRPNPNGDYVDGPVLKKEFRSFVGMDPIPVVHGCTIGELAQMINGEMWHNAEKRCNLTVIPVIGYNHTMRYSLPVKPSPNLPNDLSVRLYPSLCFFEATSVSIGRGTVFPFQVIGYPDKRFGSFSFTPESIPGVAAHPVQEGVVCYGEDLRLAGEPPGFTFSFFLKYYKKFKNEAEFLARERWFNLLAGDDKVLKLIREGKNDQEIKFSFEDELKAYKKIRKKYLLYTDFE</sequence>
<feature type="domain" description="Peptidoglycan beta-N-acetylmuramidase NamZ N-terminal" evidence="1">
    <location>
        <begin position="47"/>
        <end position="244"/>
    </location>
</feature>
<dbReference type="InterPro" id="IPR008302">
    <property type="entry name" value="NamZ"/>
</dbReference>
<organism evidence="3">
    <name type="scientific">hydrothermal vent metagenome</name>
    <dbReference type="NCBI Taxonomy" id="652676"/>
    <lineage>
        <taxon>unclassified sequences</taxon>
        <taxon>metagenomes</taxon>
        <taxon>ecological metagenomes</taxon>
    </lineage>
</organism>
<dbReference type="InterPro" id="IPR048502">
    <property type="entry name" value="NamZ_N"/>
</dbReference>
<protein>
    <submittedName>
        <fullName evidence="3">Protein YzbB</fullName>
    </submittedName>
</protein>
<feature type="domain" description="Peptidoglycan beta-N-acetylmuramidase NamZ C-terminal" evidence="2">
    <location>
        <begin position="250"/>
        <end position="388"/>
    </location>
</feature>
<dbReference type="InterPro" id="IPR048503">
    <property type="entry name" value="NamZ_C"/>
</dbReference>
<dbReference type="Gene3D" id="3.40.50.12170">
    <property type="entry name" value="Uncharacterised protein PF07075, DUF1343"/>
    <property type="match status" value="1"/>
</dbReference>
<evidence type="ECO:0000259" key="1">
    <source>
        <dbReference type="Pfam" id="PF07075"/>
    </source>
</evidence>
<dbReference type="PANTHER" id="PTHR42915">
    <property type="entry name" value="HYPOTHETICAL 460 KDA PROTEIN IN FEUA-SIGW INTERGENIC REGION [PRECURSOR]"/>
    <property type="match status" value="1"/>
</dbReference>
<dbReference type="Gene3D" id="3.90.1150.140">
    <property type="match status" value="1"/>
</dbReference>
<dbReference type="PANTHER" id="PTHR42915:SF1">
    <property type="entry name" value="PEPTIDOGLYCAN BETA-N-ACETYLMURAMIDASE NAMZ"/>
    <property type="match status" value="1"/>
</dbReference>
<dbReference type="EMBL" id="UOEP01000204">
    <property type="protein sequence ID" value="VAW24014.1"/>
    <property type="molecule type" value="Genomic_DNA"/>
</dbReference>
<evidence type="ECO:0000313" key="3">
    <source>
        <dbReference type="EMBL" id="VAW24014.1"/>
    </source>
</evidence>
<evidence type="ECO:0000259" key="2">
    <source>
        <dbReference type="Pfam" id="PF20732"/>
    </source>
</evidence>
<dbReference type="GO" id="GO:0033922">
    <property type="term" value="F:peptidoglycan beta-N-acetylmuramidase activity"/>
    <property type="evidence" value="ECO:0007669"/>
    <property type="project" value="InterPro"/>
</dbReference>
<dbReference type="AlphaFoldDB" id="A0A3B0UVE6"/>
<gene>
    <name evidence="3" type="ORF">MNBD_BACTEROID01-2695</name>
</gene>
<dbReference type="Pfam" id="PF20732">
    <property type="entry name" value="NamZ_C"/>
    <property type="match status" value="1"/>
</dbReference>
<dbReference type="PIRSF" id="PIRSF016719">
    <property type="entry name" value="UCP016719"/>
    <property type="match status" value="1"/>
</dbReference>
<proteinExistence type="predicted"/>
<reference evidence="3" key="1">
    <citation type="submission" date="2018-06" db="EMBL/GenBank/DDBJ databases">
        <authorList>
            <person name="Zhirakovskaya E."/>
        </authorList>
    </citation>
    <scope>NUCLEOTIDE SEQUENCE</scope>
</reference>
<name>A0A3B0UVE6_9ZZZZ</name>
<dbReference type="Pfam" id="PF07075">
    <property type="entry name" value="NamZ_N"/>
    <property type="match status" value="1"/>
</dbReference>
<accession>A0A3B0UVE6</accession>